<evidence type="ECO:0000256" key="5">
    <source>
        <dbReference type="ARBA" id="ARBA00023002"/>
    </source>
</evidence>
<gene>
    <name evidence="11" type="ORF">OIDMADRAFT_183700</name>
</gene>
<dbReference type="InParanoid" id="A0A0C3GHR1"/>
<dbReference type="CDD" id="cd11058">
    <property type="entry name" value="CYP60B-like"/>
    <property type="match status" value="1"/>
</dbReference>
<keyword evidence="10" id="KW-0812">Transmembrane</keyword>
<evidence type="ECO:0000256" key="7">
    <source>
        <dbReference type="ARBA" id="ARBA00023033"/>
    </source>
</evidence>
<reference evidence="11 12" key="1">
    <citation type="submission" date="2014-04" db="EMBL/GenBank/DDBJ databases">
        <authorList>
            <consortium name="DOE Joint Genome Institute"/>
            <person name="Kuo A."/>
            <person name="Martino E."/>
            <person name="Perotto S."/>
            <person name="Kohler A."/>
            <person name="Nagy L.G."/>
            <person name="Floudas D."/>
            <person name="Copeland A."/>
            <person name="Barry K.W."/>
            <person name="Cichocki N."/>
            <person name="Veneault-Fourrey C."/>
            <person name="LaButti K."/>
            <person name="Lindquist E.A."/>
            <person name="Lipzen A."/>
            <person name="Lundell T."/>
            <person name="Morin E."/>
            <person name="Murat C."/>
            <person name="Sun H."/>
            <person name="Tunlid A."/>
            <person name="Henrissat B."/>
            <person name="Grigoriev I.V."/>
            <person name="Hibbett D.S."/>
            <person name="Martin F."/>
            <person name="Nordberg H.P."/>
            <person name="Cantor M.N."/>
            <person name="Hua S.X."/>
        </authorList>
    </citation>
    <scope>NUCLEOTIDE SEQUENCE [LARGE SCALE GENOMIC DNA]</scope>
    <source>
        <strain evidence="11 12">Zn</strain>
    </source>
</reference>
<dbReference type="PRINTS" id="PR00463">
    <property type="entry name" value="EP450I"/>
</dbReference>
<protein>
    <recommendedName>
        <fullName evidence="13">Cytochrome P450</fullName>
    </recommendedName>
</protein>
<keyword evidence="7 9" id="KW-0503">Monooxygenase</keyword>
<keyword evidence="6 8" id="KW-0408">Iron</keyword>
<dbReference type="PANTHER" id="PTHR24305">
    <property type="entry name" value="CYTOCHROME P450"/>
    <property type="match status" value="1"/>
</dbReference>
<evidence type="ECO:0008006" key="13">
    <source>
        <dbReference type="Google" id="ProtNLM"/>
    </source>
</evidence>
<dbReference type="AlphaFoldDB" id="A0A0C3GHR1"/>
<dbReference type="GO" id="GO:0004497">
    <property type="term" value="F:monooxygenase activity"/>
    <property type="evidence" value="ECO:0007669"/>
    <property type="project" value="UniProtKB-KW"/>
</dbReference>
<evidence type="ECO:0000313" key="12">
    <source>
        <dbReference type="Proteomes" id="UP000054321"/>
    </source>
</evidence>
<keyword evidence="10" id="KW-1133">Transmembrane helix</keyword>
<dbReference type="Gene3D" id="1.10.630.10">
    <property type="entry name" value="Cytochrome P450"/>
    <property type="match status" value="1"/>
</dbReference>
<evidence type="ECO:0000256" key="3">
    <source>
        <dbReference type="ARBA" id="ARBA00022617"/>
    </source>
</evidence>
<dbReference type="Proteomes" id="UP000054321">
    <property type="component" value="Unassembled WGS sequence"/>
</dbReference>
<dbReference type="SUPFAM" id="SSF48264">
    <property type="entry name" value="Cytochrome P450"/>
    <property type="match status" value="1"/>
</dbReference>
<evidence type="ECO:0000256" key="6">
    <source>
        <dbReference type="ARBA" id="ARBA00023004"/>
    </source>
</evidence>
<feature type="binding site" description="axial binding residue" evidence="8">
    <location>
        <position position="470"/>
    </location>
    <ligand>
        <name>heme</name>
        <dbReference type="ChEBI" id="CHEBI:30413"/>
    </ligand>
    <ligandPart>
        <name>Fe</name>
        <dbReference type="ChEBI" id="CHEBI:18248"/>
    </ligandPart>
</feature>
<comment type="similarity">
    <text evidence="2 9">Belongs to the cytochrome P450 family.</text>
</comment>
<evidence type="ECO:0000256" key="1">
    <source>
        <dbReference type="ARBA" id="ARBA00001971"/>
    </source>
</evidence>
<dbReference type="GO" id="GO:0016705">
    <property type="term" value="F:oxidoreductase activity, acting on paired donors, with incorporation or reduction of molecular oxygen"/>
    <property type="evidence" value="ECO:0007669"/>
    <property type="project" value="InterPro"/>
</dbReference>
<evidence type="ECO:0000256" key="4">
    <source>
        <dbReference type="ARBA" id="ARBA00022723"/>
    </source>
</evidence>
<reference evidence="12" key="2">
    <citation type="submission" date="2015-01" db="EMBL/GenBank/DDBJ databases">
        <title>Evolutionary Origins and Diversification of the Mycorrhizal Mutualists.</title>
        <authorList>
            <consortium name="DOE Joint Genome Institute"/>
            <consortium name="Mycorrhizal Genomics Consortium"/>
            <person name="Kohler A."/>
            <person name="Kuo A."/>
            <person name="Nagy L.G."/>
            <person name="Floudas D."/>
            <person name="Copeland A."/>
            <person name="Barry K.W."/>
            <person name="Cichocki N."/>
            <person name="Veneault-Fourrey C."/>
            <person name="LaButti K."/>
            <person name="Lindquist E.A."/>
            <person name="Lipzen A."/>
            <person name="Lundell T."/>
            <person name="Morin E."/>
            <person name="Murat C."/>
            <person name="Riley R."/>
            <person name="Ohm R."/>
            <person name="Sun H."/>
            <person name="Tunlid A."/>
            <person name="Henrissat B."/>
            <person name="Grigoriev I.V."/>
            <person name="Hibbett D.S."/>
            <person name="Martin F."/>
        </authorList>
    </citation>
    <scope>NUCLEOTIDE SEQUENCE [LARGE SCALE GENOMIC DNA]</scope>
    <source>
        <strain evidence="12">Zn</strain>
    </source>
</reference>
<evidence type="ECO:0000256" key="2">
    <source>
        <dbReference type="ARBA" id="ARBA00010617"/>
    </source>
</evidence>
<name>A0A0C3GHR1_OIDMZ</name>
<dbReference type="EMBL" id="KN832886">
    <property type="protein sequence ID" value="KIM95675.1"/>
    <property type="molecule type" value="Genomic_DNA"/>
</dbReference>
<dbReference type="InterPro" id="IPR050121">
    <property type="entry name" value="Cytochrome_P450_monoxygenase"/>
</dbReference>
<feature type="transmembrane region" description="Helical" evidence="10">
    <location>
        <begin position="255"/>
        <end position="275"/>
    </location>
</feature>
<evidence type="ECO:0000256" key="8">
    <source>
        <dbReference type="PIRSR" id="PIRSR602401-1"/>
    </source>
</evidence>
<keyword evidence="3 8" id="KW-0349">Heme</keyword>
<dbReference type="InterPro" id="IPR017972">
    <property type="entry name" value="Cyt_P450_CS"/>
</dbReference>
<dbReference type="Pfam" id="PF00067">
    <property type="entry name" value="p450"/>
    <property type="match status" value="1"/>
</dbReference>
<evidence type="ECO:0000256" key="10">
    <source>
        <dbReference type="SAM" id="Phobius"/>
    </source>
</evidence>
<dbReference type="OrthoDB" id="1470350at2759"/>
<comment type="cofactor">
    <cofactor evidence="1 8">
        <name>heme</name>
        <dbReference type="ChEBI" id="CHEBI:30413"/>
    </cofactor>
</comment>
<keyword evidence="4 8" id="KW-0479">Metal-binding</keyword>
<dbReference type="InterPro" id="IPR036396">
    <property type="entry name" value="Cyt_P450_sf"/>
</dbReference>
<dbReference type="GO" id="GO:0020037">
    <property type="term" value="F:heme binding"/>
    <property type="evidence" value="ECO:0007669"/>
    <property type="project" value="InterPro"/>
</dbReference>
<dbReference type="PANTHER" id="PTHR24305:SF230">
    <property type="entry name" value="P450, PUTATIVE (EUROFUNG)-RELATED"/>
    <property type="match status" value="1"/>
</dbReference>
<dbReference type="PRINTS" id="PR00385">
    <property type="entry name" value="P450"/>
</dbReference>
<keyword evidence="10" id="KW-0472">Membrane</keyword>
<organism evidence="11 12">
    <name type="scientific">Oidiodendron maius (strain Zn)</name>
    <dbReference type="NCBI Taxonomy" id="913774"/>
    <lineage>
        <taxon>Eukaryota</taxon>
        <taxon>Fungi</taxon>
        <taxon>Dikarya</taxon>
        <taxon>Ascomycota</taxon>
        <taxon>Pezizomycotina</taxon>
        <taxon>Leotiomycetes</taxon>
        <taxon>Leotiomycetes incertae sedis</taxon>
        <taxon>Myxotrichaceae</taxon>
        <taxon>Oidiodendron</taxon>
    </lineage>
</organism>
<evidence type="ECO:0000256" key="9">
    <source>
        <dbReference type="RuleBase" id="RU000461"/>
    </source>
</evidence>
<dbReference type="GO" id="GO:0005506">
    <property type="term" value="F:iron ion binding"/>
    <property type="evidence" value="ECO:0007669"/>
    <property type="project" value="InterPro"/>
</dbReference>
<sequence>MSRMTGDMSREELEKIRSLMVEQIKEKLPVAPGRLTGTAMVGFIAACLLRVLYNLFFHPLRSYPGPVIARASRLYYAYYLNQGTLSEKIRKLHEKYGNCVRIAPDELSYTNAEAWQEICGRASGKSQDFEKDRTFYPIAPNGIDSIITARWDVHHRFRRLLSHPLSEKALAAQEEIIMSYVDQFIEGLKNESKSAKTNGVVEMVRWFTFISWDILGDLAFGEPFGCLKTHKLHSWITLIHTAVKSALNLQTMQRFIPGLFGMVMGLMSILGSAMAQNPMDNFMFCARKARERLGKDLDRPDFMTYILQANDENGMSQEEIESNSQVLIDAGTETVATALSGIFYYLIRNPRCHHLLEAEVRSQFHGSHEITILSTQRLPYLKAVIEEGMRMHPPAPGTFPRTTPPGGAMICGKFVPGGYSVGVNQCAVTRSPENFLAPDEFAPERWMGDERFSEDRKAAFQPFSYGPRNCIGKNLAYAEMRLVLTKMLWHFDIELQEDSMNWAQGQKTNMYWEMGDMNVQLKEVVR</sequence>
<accession>A0A0C3GHR1</accession>
<dbReference type="HOGENOM" id="CLU_001570_14_11_1"/>
<proteinExistence type="inferred from homology"/>
<dbReference type="STRING" id="913774.A0A0C3GHR1"/>
<keyword evidence="5 9" id="KW-0560">Oxidoreductase</keyword>
<dbReference type="InterPro" id="IPR002401">
    <property type="entry name" value="Cyt_P450_E_grp-I"/>
</dbReference>
<dbReference type="InterPro" id="IPR001128">
    <property type="entry name" value="Cyt_P450"/>
</dbReference>
<feature type="transmembrane region" description="Helical" evidence="10">
    <location>
        <begin position="35"/>
        <end position="53"/>
    </location>
</feature>
<evidence type="ECO:0000313" key="11">
    <source>
        <dbReference type="EMBL" id="KIM95675.1"/>
    </source>
</evidence>
<keyword evidence="12" id="KW-1185">Reference proteome</keyword>
<dbReference type="PROSITE" id="PS00086">
    <property type="entry name" value="CYTOCHROME_P450"/>
    <property type="match status" value="1"/>
</dbReference>